<evidence type="ECO:0000313" key="5">
    <source>
        <dbReference type="Proteomes" id="UP000265719"/>
    </source>
</evidence>
<protein>
    <submittedName>
        <fullName evidence="4">NUDIX hydrolase</fullName>
    </submittedName>
</protein>
<accession>A0A399G0K7</accession>
<dbReference type="AlphaFoldDB" id="A0A399G0K7"/>
<dbReference type="PANTHER" id="PTHR43046">
    <property type="entry name" value="GDP-MANNOSE MANNOSYL HYDROLASE"/>
    <property type="match status" value="1"/>
</dbReference>
<dbReference type="InterPro" id="IPR015797">
    <property type="entry name" value="NUDIX_hydrolase-like_dom_sf"/>
</dbReference>
<keyword evidence="3" id="KW-0460">Magnesium</keyword>
<sequence>MTPRQDSPLYERDPQAWIRHLAEGNRTQPRKRVAAEVLAHDTAGRLLLVDPSYKPGWDIPGGMAEANEPPLHAARRELREELGLDLGRMALLCVDWVAPHGPWDDLLVFVFDGGVLTLEEAADVHPVDDEIADVGFFTHTEAQNRLRGDIWHRTQKALSARNSGCPTYTHNGHTA</sequence>
<gene>
    <name evidence="4" type="ORF">NI17_009870</name>
</gene>
<dbReference type="GO" id="GO:0016787">
    <property type="term" value="F:hydrolase activity"/>
    <property type="evidence" value="ECO:0007669"/>
    <property type="project" value="UniProtKB-KW"/>
</dbReference>
<proteinExistence type="predicted"/>
<evidence type="ECO:0000256" key="3">
    <source>
        <dbReference type="ARBA" id="ARBA00022842"/>
    </source>
</evidence>
<dbReference type="SUPFAM" id="SSF55811">
    <property type="entry name" value="Nudix"/>
    <property type="match status" value="1"/>
</dbReference>
<evidence type="ECO:0000313" key="4">
    <source>
        <dbReference type="EMBL" id="UOE21388.1"/>
    </source>
</evidence>
<dbReference type="KEGG" id="thao:NI17_009870"/>
<reference evidence="4" key="1">
    <citation type="submission" date="2020-10" db="EMBL/GenBank/DDBJ databases">
        <title>De novo genome project of the cellulose decomposer Thermobifida halotolerans type strain.</title>
        <authorList>
            <person name="Nagy I."/>
            <person name="Horvath B."/>
            <person name="Kukolya J."/>
            <person name="Nagy I."/>
            <person name="Orsini M."/>
        </authorList>
    </citation>
    <scope>NUCLEOTIDE SEQUENCE</scope>
    <source>
        <strain evidence="4">DSM 44931</strain>
    </source>
</reference>
<evidence type="ECO:0000256" key="2">
    <source>
        <dbReference type="ARBA" id="ARBA00022801"/>
    </source>
</evidence>
<dbReference type="Gene3D" id="3.90.79.10">
    <property type="entry name" value="Nucleoside Triphosphate Pyrophosphohydrolase"/>
    <property type="match status" value="1"/>
</dbReference>
<organism evidence="4 5">
    <name type="scientific">Thermobifida halotolerans</name>
    <dbReference type="NCBI Taxonomy" id="483545"/>
    <lineage>
        <taxon>Bacteria</taxon>
        <taxon>Bacillati</taxon>
        <taxon>Actinomycetota</taxon>
        <taxon>Actinomycetes</taxon>
        <taxon>Streptosporangiales</taxon>
        <taxon>Nocardiopsidaceae</taxon>
        <taxon>Thermobifida</taxon>
    </lineage>
</organism>
<dbReference type="Pfam" id="PF00293">
    <property type="entry name" value="NUDIX"/>
    <property type="match status" value="1"/>
</dbReference>
<dbReference type="PROSITE" id="PS00893">
    <property type="entry name" value="NUDIX_BOX"/>
    <property type="match status" value="1"/>
</dbReference>
<name>A0A399G0K7_9ACTN</name>
<keyword evidence="5" id="KW-1185">Reference proteome</keyword>
<dbReference type="PROSITE" id="PS51462">
    <property type="entry name" value="NUDIX"/>
    <property type="match status" value="1"/>
</dbReference>
<dbReference type="CDD" id="cd18876">
    <property type="entry name" value="NUDIX_Hydrolase"/>
    <property type="match status" value="1"/>
</dbReference>
<dbReference type="Proteomes" id="UP000265719">
    <property type="component" value="Chromosome"/>
</dbReference>
<evidence type="ECO:0000256" key="1">
    <source>
        <dbReference type="ARBA" id="ARBA00001946"/>
    </source>
</evidence>
<dbReference type="InterPro" id="IPR000086">
    <property type="entry name" value="NUDIX_hydrolase_dom"/>
</dbReference>
<comment type="cofactor">
    <cofactor evidence="1">
        <name>Mg(2+)</name>
        <dbReference type="ChEBI" id="CHEBI:18420"/>
    </cofactor>
</comment>
<dbReference type="EMBL" id="CP063196">
    <property type="protein sequence ID" value="UOE21388.1"/>
    <property type="molecule type" value="Genomic_DNA"/>
</dbReference>
<dbReference type="PANTHER" id="PTHR43046:SF12">
    <property type="entry name" value="GDP-MANNOSE MANNOSYL HYDROLASE"/>
    <property type="match status" value="1"/>
</dbReference>
<dbReference type="InterPro" id="IPR020084">
    <property type="entry name" value="NUDIX_hydrolase_CS"/>
</dbReference>
<keyword evidence="2 4" id="KW-0378">Hydrolase</keyword>
<dbReference type="OrthoDB" id="4247482at2"/>